<feature type="compositionally biased region" description="Basic and acidic residues" evidence="2">
    <location>
        <begin position="125"/>
        <end position="141"/>
    </location>
</feature>
<feature type="region of interest" description="Disordered" evidence="2">
    <location>
        <begin position="200"/>
        <end position="275"/>
    </location>
</feature>
<reference evidence="4" key="2">
    <citation type="submission" date="2021-04" db="EMBL/GenBank/DDBJ databases">
        <authorList>
            <person name="Gilroy R."/>
        </authorList>
    </citation>
    <scope>NUCLEOTIDE SEQUENCE</scope>
    <source>
        <strain evidence="4">USAMLcec3-2134</strain>
    </source>
</reference>
<dbReference type="AlphaFoldDB" id="A0A9D2MR51"/>
<gene>
    <name evidence="4" type="ORF">H9763_03395</name>
</gene>
<comment type="caution">
    <text evidence="4">The sequence shown here is derived from an EMBL/GenBank/DDBJ whole genome shotgun (WGS) entry which is preliminary data.</text>
</comment>
<keyword evidence="3" id="KW-0812">Transmembrane</keyword>
<feature type="compositionally biased region" description="Acidic residues" evidence="2">
    <location>
        <begin position="115"/>
        <end position="124"/>
    </location>
</feature>
<evidence type="ECO:0000313" key="4">
    <source>
        <dbReference type="EMBL" id="HJB90496.1"/>
    </source>
</evidence>
<evidence type="ECO:0000256" key="1">
    <source>
        <dbReference type="SAM" id="Coils"/>
    </source>
</evidence>
<organism evidence="4 5">
    <name type="scientific">Candidatus Eisenbergiella merdigallinarum</name>
    <dbReference type="NCBI Taxonomy" id="2838552"/>
    <lineage>
        <taxon>Bacteria</taxon>
        <taxon>Bacillati</taxon>
        <taxon>Bacillota</taxon>
        <taxon>Clostridia</taxon>
        <taxon>Lachnospirales</taxon>
        <taxon>Lachnospiraceae</taxon>
        <taxon>Eisenbergiella</taxon>
    </lineage>
</organism>
<accession>A0A9D2MR51</accession>
<feature type="compositionally biased region" description="Low complexity" evidence="2">
    <location>
        <begin position="219"/>
        <end position="231"/>
    </location>
</feature>
<feature type="compositionally biased region" description="Acidic residues" evidence="2">
    <location>
        <begin position="232"/>
        <end position="249"/>
    </location>
</feature>
<feature type="transmembrane region" description="Helical" evidence="3">
    <location>
        <begin position="12"/>
        <end position="31"/>
    </location>
</feature>
<feature type="coiled-coil region" evidence="1">
    <location>
        <begin position="45"/>
        <end position="72"/>
    </location>
</feature>
<proteinExistence type="predicted"/>
<feature type="compositionally biased region" description="Acidic residues" evidence="2">
    <location>
        <begin position="201"/>
        <end position="218"/>
    </location>
</feature>
<evidence type="ECO:0000256" key="3">
    <source>
        <dbReference type="SAM" id="Phobius"/>
    </source>
</evidence>
<feature type="region of interest" description="Disordered" evidence="2">
    <location>
        <begin position="115"/>
        <end position="141"/>
    </location>
</feature>
<reference evidence="4" key="1">
    <citation type="journal article" date="2021" name="PeerJ">
        <title>Extensive microbial diversity within the chicken gut microbiome revealed by metagenomics and culture.</title>
        <authorList>
            <person name="Gilroy R."/>
            <person name="Ravi A."/>
            <person name="Getino M."/>
            <person name="Pursley I."/>
            <person name="Horton D.L."/>
            <person name="Alikhan N.F."/>
            <person name="Baker D."/>
            <person name="Gharbi K."/>
            <person name="Hall N."/>
            <person name="Watson M."/>
            <person name="Adriaenssens E.M."/>
            <person name="Foster-Nyarko E."/>
            <person name="Jarju S."/>
            <person name="Secka A."/>
            <person name="Antonio M."/>
            <person name="Oren A."/>
            <person name="Chaudhuri R.R."/>
            <person name="La Ragione R."/>
            <person name="Hildebrand F."/>
            <person name="Pallen M.J."/>
        </authorList>
    </citation>
    <scope>NUCLEOTIDE SEQUENCE</scope>
    <source>
        <strain evidence="4">USAMLcec3-2134</strain>
    </source>
</reference>
<protein>
    <submittedName>
        <fullName evidence="4">Uncharacterized protein</fullName>
    </submittedName>
</protein>
<sequence length="275" mass="30548">MRFQEEVISKIMTYFTVILLLGILIFEAWSLQRERASRREAEASATAAYDRLDEMSGQNARLKEENEGLHARLDEWEPYLSLAEDDEMTSLKRELFSHPALIPDQAAEALAAEISGEEEADSDGEDSRKGDSEAEETGEAKQELEFEFHKDGGEPVFFPLSTQVVDADNCLIYTVAYEKTSGRRLGLLYEVDLERVRREALEEETAGTDGEAQGEDGAAEPSETPESSESAEAQEESGEETGEDPEEEIPGAWTCVAYNTGSGWNGVEENGEQER</sequence>
<keyword evidence="1" id="KW-0175">Coiled coil</keyword>
<evidence type="ECO:0000256" key="2">
    <source>
        <dbReference type="SAM" id="MobiDB-lite"/>
    </source>
</evidence>
<dbReference type="Proteomes" id="UP000886883">
    <property type="component" value="Unassembled WGS sequence"/>
</dbReference>
<name>A0A9D2MR51_9FIRM</name>
<evidence type="ECO:0000313" key="5">
    <source>
        <dbReference type="Proteomes" id="UP000886883"/>
    </source>
</evidence>
<keyword evidence="3" id="KW-0472">Membrane</keyword>
<dbReference type="EMBL" id="DWXE01000010">
    <property type="protein sequence ID" value="HJB90496.1"/>
    <property type="molecule type" value="Genomic_DNA"/>
</dbReference>
<keyword evidence="3" id="KW-1133">Transmembrane helix</keyword>